<feature type="transmembrane region" description="Helical" evidence="1">
    <location>
        <begin position="69"/>
        <end position="87"/>
    </location>
</feature>
<evidence type="ECO:0000313" key="2">
    <source>
        <dbReference type="EMBL" id="BBX35453.1"/>
    </source>
</evidence>
<gene>
    <name evidence="2" type="ORF">MMAGJ_47350</name>
</gene>
<reference evidence="2 3" key="1">
    <citation type="journal article" date="2019" name="Emerg. Microbes Infect.">
        <title>Comprehensive subspecies identification of 175 nontuberculous mycobacteria species based on 7547 genomic profiles.</title>
        <authorList>
            <person name="Matsumoto Y."/>
            <person name="Kinjo T."/>
            <person name="Motooka D."/>
            <person name="Nabeya D."/>
            <person name="Jung N."/>
            <person name="Uechi K."/>
            <person name="Horii T."/>
            <person name="Iida T."/>
            <person name="Fujita J."/>
            <person name="Nakamura S."/>
        </authorList>
    </citation>
    <scope>NUCLEOTIDE SEQUENCE [LARGE SCALE GENOMIC DNA]</scope>
    <source>
        <strain evidence="2 3">JCM 12375</strain>
    </source>
</reference>
<evidence type="ECO:0000256" key="1">
    <source>
        <dbReference type="SAM" id="Phobius"/>
    </source>
</evidence>
<keyword evidence="3" id="KW-1185">Reference proteome</keyword>
<name>A0ABM7HXY9_MYCME</name>
<sequence>MPVSGNPKDDGFDAQRVTGMMAAEGEKMPLSDYEKHLLADIERELQSDDPKLAQHLRAPYRVAVRRMKAAALIVSGLAAMVAAMIVVPTMIAALLTASVLGYLLMLAGAVYLVTGPGKPSLLPEGISAHRVWTRRRGEPTANG</sequence>
<dbReference type="EMBL" id="AP022567">
    <property type="protein sequence ID" value="BBX35453.1"/>
    <property type="molecule type" value="Genomic_DNA"/>
</dbReference>
<evidence type="ECO:0000313" key="3">
    <source>
        <dbReference type="Proteomes" id="UP000465622"/>
    </source>
</evidence>
<dbReference type="RefSeq" id="WP_051578423.1">
    <property type="nucleotide sequence ID" value="NZ_AP022567.1"/>
</dbReference>
<protein>
    <recommendedName>
        <fullName evidence="4">DUF3040 domain-containing protein</fullName>
    </recommendedName>
</protein>
<accession>A0ABM7HXY9</accession>
<organism evidence="2 3">
    <name type="scientific">Mycolicibacterium mageritense</name>
    <name type="common">Mycobacterium mageritense</name>
    <dbReference type="NCBI Taxonomy" id="53462"/>
    <lineage>
        <taxon>Bacteria</taxon>
        <taxon>Bacillati</taxon>
        <taxon>Actinomycetota</taxon>
        <taxon>Actinomycetes</taxon>
        <taxon>Mycobacteriales</taxon>
        <taxon>Mycobacteriaceae</taxon>
        <taxon>Mycolicibacterium</taxon>
    </lineage>
</organism>
<keyword evidence="1" id="KW-1133">Transmembrane helix</keyword>
<dbReference type="InterPro" id="IPR021401">
    <property type="entry name" value="DUF3040"/>
</dbReference>
<proteinExistence type="predicted"/>
<keyword evidence="1" id="KW-0472">Membrane</keyword>
<dbReference type="Pfam" id="PF11239">
    <property type="entry name" value="DUF3040"/>
    <property type="match status" value="1"/>
</dbReference>
<evidence type="ECO:0008006" key="4">
    <source>
        <dbReference type="Google" id="ProtNLM"/>
    </source>
</evidence>
<feature type="transmembrane region" description="Helical" evidence="1">
    <location>
        <begin position="93"/>
        <end position="113"/>
    </location>
</feature>
<dbReference type="Proteomes" id="UP000465622">
    <property type="component" value="Chromosome"/>
</dbReference>
<keyword evidence="1" id="KW-0812">Transmembrane</keyword>